<dbReference type="AlphaFoldDB" id="A0A2R4X0D7"/>
<dbReference type="InterPro" id="IPR028609">
    <property type="entry name" value="AlaDH_arch-typ"/>
</dbReference>
<name>A0A2R4X0D7_9EURY</name>
<dbReference type="GO" id="GO:0005737">
    <property type="term" value="C:cytoplasm"/>
    <property type="evidence" value="ECO:0007669"/>
    <property type="project" value="TreeGrafter"/>
</dbReference>
<dbReference type="SUPFAM" id="SSF51735">
    <property type="entry name" value="NAD(P)-binding Rossmann-fold domains"/>
    <property type="match status" value="1"/>
</dbReference>
<feature type="binding site" evidence="1">
    <location>
        <begin position="140"/>
        <end position="141"/>
    </location>
    <ligand>
        <name>NAD(+)</name>
        <dbReference type="ChEBI" id="CHEBI:57540"/>
    </ligand>
</feature>
<keyword evidence="1" id="KW-0560">Oxidoreductase</keyword>
<evidence type="ECO:0000313" key="2">
    <source>
        <dbReference type="EMBL" id="AWB27259.1"/>
    </source>
</evidence>
<organism evidence="2 3">
    <name type="scientific">Halococcoides cellulosivorans</name>
    <dbReference type="NCBI Taxonomy" id="1679096"/>
    <lineage>
        <taxon>Archaea</taxon>
        <taxon>Methanobacteriati</taxon>
        <taxon>Methanobacteriota</taxon>
        <taxon>Stenosarchaea group</taxon>
        <taxon>Halobacteria</taxon>
        <taxon>Halobacteriales</taxon>
        <taxon>Haloarculaceae</taxon>
        <taxon>Halococcoides</taxon>
    </lineage>
</organism>
<accession>A0A2R4X0D7</accession>
<dbReference type="PANTHER" id="PTHR13812">
    <property type="entry name" value="KETIMINE REDUCTASE MU-CRYSTALLIN"/>
    <property type="match status" value="1"/>
</dbReference>
<comment type="catalytic activity">
    <reaction evidence="1">
        <text>L-alanine + NAD(+) + H2O = pyruvate + NH4(+) + NADH + H(+)</text>
        <dbReference type="Rhea" id="RHEA:18405"/>
        <dbReference type="ChEBI" id="CHEBI:15361"/>
        <dbReference type="ChEBI" id="CHEBI:15377"/>
        <dbReference type="ChEBI" id="CHEBI:15378"/>
        <dbReference type="ChEBI" id="CHEBI:28938"/>
        <dbReference type="ChEBI" id="CHEBI:57540"/>
        <dbReference type="ChEBI" id="CHEBI:57945"/>
        <dbReference type="ChEBI" id="CHEBI:57972"/>
        <dbReference type="EC" id="1.4.1.1"/>
    </reaction>
</comment>
<dbReference type="PANTHER" id="PTHR13812:SF19">
    <property type="entry name" value="KETIMINE REDUCTASE MU-CRYSTALLIN"/>
    <property type="match status" value="1"/>
</dbReference>
<dbReference type="GO" id="GO:0051287">
    <property type="term" value="F:NAD binding"/>
    <property type="evidence" value="ECO:0007669"/>
    <property type="project" value="UniProtKB-UniRule"/>
</dbReference>
<comment type="similarity">
    <text evidence="1">Belongs to the ornithine cyclodeaminase/mu-crystallin family. Archaeal alanine dehydrogenase subfamily.</text>
</comment>
<dbReference type="Gene3D" id="3.30.1780.10">
    <property type="entry name" value="ornithine cyclodeaminase, domain 1"/>
    <property type="match status" value="1"/>
</dbReference>
<feature type="binding site" evidence="1">
    <location>
        <position position="292"/>
    </location>
    <ligand>
        <name>NAD(+)</name>
        <dbReference type="ChEBI" id="CHEBI:57540"/>
    </ligand>
</feature>
<reference evidence="2 3" key="1">
    <citation type="submission" date="2018-04" db="EMBL/GenBank/DDBJ databases">
        <title>Halococcoides cellulosivorans gen. nov., sp. nov., an extremely halophilic cellulose-utilizing haloarchaeon from hypersaline lakes.</title>
        <authorList>
            <person name="Sorokin D.Y."/>
            <person name="Toshchakov S.V."/>
            <person name="Samarov N.I."/>
            <person name="Korzhenkov A."/>
            <person name="Kublanov I.V."/>
        </authorList>
    </citation>
    <scope>NUCLEOTIDE SEQUENCE [LARGE SCALE GENOMIC DNA]</scope>
    <source>
        <strain evidence="2 3">HArcel1</strain>
    </source>
</reference>
<keyword evidence="1" id="KW-0520">NAD</keyword>
<feature type="binding site" evidence="1">
    <location>
        <position position="225"/>
    </location>
    <ligand>
        <name>NAD(+)</name>
        <dbReference type="ChEBI" id="CHEBI:57540"/>
    </ligand>
</feature>
<dbReference type="RefSeq" id="WP_108381628.1">
    <property type="nucleotide sequence ID" value="NZ_CP028858.1"/>
</dbReference>
<keyword evidence="3" id="KW-1185">Reference proteome</keyword>
<comment type="caution">
    <text evidence="1">Lacks conserved residue(s) required for the propagation of feature annotation.</text>
</comment>
<dbReference type="FunFam" id="3.30.1780.10:FF:000002">
    <property type="entry name" value="Ornithine cyclodeaminase"/>
    <property type="match status" value="1"/>
</dbReference>
<dbReference type="GO" id="GO:0006522">
    <property type="term" value="P:alanine metabolic process"/>
    <property type="evidence" value="ECO:0007669"/>
    <property type="project" value="UniProtKB-UniRule"/>
</dbReference>
<dbReference type="Proteomes" id="UP000244727">
    <property type="component" value="Chromosome"/>
</dbReference>
<gene>
    <name evidence="1" type="primary">ala</name>
    <name evidence="2" type="ORF">HARCEL1_05855</name>
</gene>
<dbReference type="KEGG" id="harc:HARCEL1_05855"/>
<proteinExistence type="inferred from homology"/>
<feature type="binding site" evidence="1">
    <location>
        <position position="113"/>
    </location>
    <ligand>
        <name>NAD(+)</name>
        <dbReference type="ChEBI" id="CHEBI:57540"/>
    </ligand>
</feature>
<dbReference type="InterPro" id="IPR023401">
    <property type="entry name" value="ODC_N"/>
</dbReference>
<dbReference type="Pfam" id="PF02423">
    <property type="entry name" value="OCD_Mu_crystall"/>
    <property type="match status" value="1"/>
</dbReference>
<feature type="active site" description="Proton donor/acceptor" evidence="1">
    <location>
        <position position="70"/>
    </location>
</feature>
<dbReference type="GeneID" id="36512012"/>
<sequence length="326" mass="34211">MVRLIGPEIVRQVADPGAIVTAVESAFAAAARGDCQMPPKSYIDLPNHGGDFRSMPGYVADESGEAAALKWVNVHPGNRRSGLPTVMGTIVYNDPSTGRPLAVMDGTLITRLRTGAAAAVATDHLARDDASTLGVIGAGAQTDAQFEAIRTVREIDRVVVADEDRTAAAEFASRHADRAEVSVETVADAARCDIVSTLTPVAEPIVHTAGEETHINAIGADATGKHEISDAILADARIVVDDVEQCRHSGEVNVPLANGRLDDSDITETLGAIVAGDRPGRRASDGVTVFDSTGLAIQDVAAARVVYEAAVERDLGETYDLVETER</sequence>
<dbReference type="HAMAP" id="MF_00935">
    <property type="entry name" value="AlaDH_arch"/>
    <property type="match status" value="1"/>
</dbReference>
<protein>
    <recommendedName>
        <fullName evidence="1">Alanine dehydrogenase</fullName>
        <shortName evidence="1">AlaDH</shortName>
        <ecNumber evidence="1">1.4.1.1</ecNumber>
    </recommendedName>
</protein>
<dbReference type="InterPro" id="IPR036291">
    <property type="entry name" value="NAD(P)-bd_dom_sf"/>
</dbReference>
<dbReference type="EMBL" id="CP028858">
    <property type="protein sequence ID" value="AWB27259.1"/>
    <property type="molecule type" value="Genomic_DNA"/>
</dbReference>
<feature type="binding site" evidence="1">
    <location>
        <begin position="219"/>
        <end position="221"/>
    </location>
    <ligand>
        <name>NAD(+)</name>
        <dbReference type="ChEBI" id="CHEBI:57540"/>
    </ligand>
</feature>
<dbReference type="InterPro" id="IPR003462">
    <property type="entry name" value="ODC_Mu_crystall"/>
</dbReference>
<keyword evidence="1" id="KW-0547">Nucleotide-binding</keyword>
<dbReference type="Gene3D" id="3.40.50.720">
    <property type="entry name" value="NAD(P)-binding Rossmann-like Domain"/>
    <property type="match status" value="1"/>
</dbReference>
<dbReference type="GO" id="GO:0000286">
    <property type="term" value="F:alanine dehydrogenase activity"/>
    <property type="evidence" value="ECO:0007669"/>
    <property type="project" value="UniProtKB-UniRule"/>
</dbReference>
<evidence type="ECO:0000313" key="3">
    <source>
        <dbReference type="Proteomes" id="UP000244727"/>
    </source>
</evidence>
<dbReference type="EC" id="1.4.1.1" evidence="1"/>
<evidence type="ECO:0000256" key="1">
    <source>
        <dbReference type="HAMAP-Rule" id="MF_00935"/>
    </source>
</evidence>
<comment type="function">
    <text evidence="1">Catalyzes the NAD(+)-dependent oxidative deamination of L-alanine to pyruvate, and the reverse reaction, the reductive amination of pyruvate.</text>
</comment>
<dbReference type="PIRSF" id="PIRSF001439">
    <property type="entry name" value="CryM"/>
    <property type="match status" value="1"/>
</dbReference>